<name>K4QUK9_STRDJ</name>
<accession>K4QUK9</accession>
<proteinExistence type="predicted"/>
<sequence length="102" mass="11124">MTNERDGEQRNGLQLHQMISALRTELETAQQESAEEELRFGVSGVELEATVQVTVEGGGKGGVRFWVIEATGGMDRSKATTQRIKLNLDVPPGTLVKGQRAK</sequence>
<reference evidence="2 3" key="1">
    <citation type="journal article" date="2012" name="J. Bacteriol.">
        <title>Genome sequence of the bacterium Streptomyces davawensis JCM 4913 and heterologous production of the unique antibiotic roseoflavin.</title>
        <authorList>
            <person name="Jankowitsch F."/>
            <person name="Schwarz J."/>
            <person name="Ruckert C."/>
            <person name="Gust B."/>
            <person name="Szczepanowski R."/>
            <person name="Blom J."/>
            <person name="Pelzer S."/>
            <person name="Kalinowski J."/>
            <person name="Mack M."/>
        </authorList>
    </citation>
    <scope>NUCLEOTIDE SEQUENCE [LARGE SCALE GENOMIC DNA]</scope>
    <source>
        <strain evidence="3">DSM 101723 / JCM 4913 / KCC S-0913 / 768</strain>
    </source>
</reference>
<protein>
    <recommendedName>
        <fullName evidence="1">Trypsin-co-occurring domain-containing protein</fullName>
    </recommendedName>
</protein>
<dbReference type="Proteomes" id="UP000008043">
    <property type="component" value="Chromosome"/>
</dbReference>
<organism evidence="2 3">
    <name type="scientific">Streptomyces davaonensis (strain DSM 101723 / JCM 4913 / KCC S-0913 / 768)</name>
    <dbReference type="NCBI Taxonomy" id="1214101"/>
    <lineage>
        <taxon>Bacteria</taxon>
        <taxon>Bacillati</taxon>
        <taxon>Actinomycetota</taxon>
        <taxon>Actinomycetes</taxon>
        <taxon>Kitasatosporales</taxon>
        <taxon>Streptomycetaceae</taxon>
        <taxon>Streptomyces</taxon>
    </lineage>
</organism>
<evidence type="ECO:0000259" key="1">
    <source>
        <dbReference type="Pfam" id="PF19631"/>
    </source>
</evidence>
<gene>
    <name evidence="2" type="ORF">BN159_0061</name>
</gene>
<evidence type="ECO:0000313" key="3">
    <source>
        <dbReference type="Proteomes" id="UP000008043"/>
    </source>
</evidence>
<dbReference type="HOGENOM" id="CLU_147444_1_0_11"/>
<dbReference type="InterPro" id="IPR045608">
    <property type="entry name" value="Trypco2"/>
</dbReference>
<feature type="domain" description="Trypsin-co-occurring" evidence="1">
    <location>
        <begin position="14"/>
        <end position="89"/>
    </location>
</feature>
<evidence type="ECO:0000313" key="2">
    <source>
        <dbReference type="EMBL" id="CCK24440.1"/>
    </source>
</evidence>
<keyword evidence="3" id="KW-1185">Reference proteome</keyword>
<dbReference type="EMBL" id="HE971709">
    <property type="protein sequence ID" value="CCK24440.1"/>
    <property type="molecule type" value="Genomic_DNA"/>
</dbReference>
<dbReference type="RefSeq" id="WP_015654845.1">
    <property type="nucleotide sequence ID" value="NC_020504.1"/>
</dbReference>
<dbReference type="Pfam" id="PF19631">
    <property type="entry name" value="Trypco2"/>
    <property type="match status" value="1"/>
</dbReference>
<dbReference type="KEGG" id="sdv:BN159_0061"/>
<dbReference type="AlphaFoldDB" id="K4QUK9"/>